<dbReference type="AlphaFoldDB" id="A0AAU9J1P8"/>
<comment type="caution">
    <text evidence="1">Lacks conserved residue(s) required for the propagation of feature annotation.</text>
</comment>
<evidence type="ECO:0000313" key="3">
    <source>
        <dbReference type="EMBL" id="CAG9317447.1"/>
    </source>
</evidence>
<name>A0AAU9J1P8_9CILI</name>
<proteinExistence type="predicted"/>
<dbReference type="Pfam" id="PF01230">
    <property type="entry name" value="HIT"/>
    <property type="match status" value="1"/>
</dbReference>
<feature type="domain" description="HIT" evidence="2">
    <location>
        <begin position="1"/>
        <end position="100"/>
    </location>
</feature>
<organism evidence="3 4">
    <name type="scientific">Blepharisma stoltei</name>
    <dbReference type="NCBI Taxonomy" id="1481888"/>
    <lineage>
        <taxon>Eukaryota</taxon>
        <taxon>Sar</taxon>
        <taxon>Alveolata</taxon>
        <taxon>Ciliophora</taxon>
        <taxon>Postciliodesmatophora</taxon>
        <taxon>Heterotrichea</taxon>
        <taxon>Heterotrichida</taxon>
        <taxon>Blepharismidae</taxon>
        <taxon>Blepharisma</taxon>
    </lineage>
</organism>
<evidence type="ECO:0000259" key="2">
    <source>
        <dbReference type="PROSITE" id="PS51084"/>
    </source>
</evidence>
<gene>
    <name evidence="3" type="ORF">BSTOLATCC_MIC18693</name>
</gene>
<comment type="caution">
    <text evidence="3">The sequence shown here is derived from an EMBL/GenBank/DDBJ whole genome shotgun (WGS) entry which is preliminary data.</text>
</comment>
<reference evidence="3" key="1">
    <citation type="submission" date="2021-09" db="EMBL/GenBank/DDBJ databases">
        <authorList>
            <consortium name="AG Swart"/>
            <person name="Singh M."/>
            <person name="Singh A."/>
            <person name="Seah K."/>
            <person name="Emmerich C."/>
        </authorList>
    </citation>
    <scope>NUCLEOTIDE SEQUENCE</scope>
    <source>
        <strain evidence="3">ATCC30299</strain>
    </source>
</reference>
<dbReference type="Proteomes" id="UP001162131">
    <property type="component" value="Unassembled WGS sequence"/>
</dbReference>
<dbReference type="EMBL" id="CAJZBQ010000018">
    <property type="protein sequence ID" value="CAG9317447.1"/>
    <property type="molecule type" value="Genomic_DNA"/>
</dbReference>
<dbReference type="InterPro" id="IPR051884">
    <property type="entry name" value="Bis(5'-adenosyl)-TPase_reg"/>
</dbReference>
<dbReference type="InterPro" id="IPR011146">
    <property type="entry name" value="HIT-like"/>
</dbReference>
<accession>A0AAU9J1P8</accession>
<dbReference type="PANTHER" id="PTHR46243:SF1">
    <property type="entry name" value="BIS(5'-ADENOSYL)-TRIPHOSPHATASE"/>
    <property type="match status" value="1"/>
</dbReference>
<dbReference type="Gene3D" id="3.30.428.10">
    <property type="entry name" value="HIT-like"/>
    <property type="match status" value="1"/>
</dbReference>
<evidence type="ECO:0000313" key="4">
    <source>
        <dbReference type="Proteomes" id="UP001162131"/>
    </source>
</evidence>
<protein>
    <recommendedName>
        <fullName evidence="2">HIT domain-containing protein</fullName>
    </recommendedName>
</protein>
<dbReference type="InterPro" id="IPR036265">
    <property type="entry name" value="HIT-like_sf"/>
</dbReference>
<dbReference type="GO" id="GO:0003824">
    <property type="term" value="F:catalytic activity"/>
    <property type="evidence" value="ECO:0007669"/>
    <property type="project" value="InterPro"/>
</dbReference>
<dbReference type="PROSITE" id="PS51084">
    <property type="entry name" value="HIT_2"/>
    <property type="match status" value="1"/>
</dbReference>
<dbReference type="SUPFAM" id="SSF54197">
    <property type="entry name" value="HIT-like"/>
    <property type="match status" value="1"/>
</dbReference>
<dbReference type="PANTHER" id="PTHR46243">
    <property type="entry name" value="BIS(5'-ADENOSYL)-TRIPHOSPHATASE"/>
    <property type="match status" value="1"/>
</dbReference>
<sequence>MEVSQISLDLLIHSTSLTNVYLCPTPVLPGHILIAPKSRVRNLFQLSEDETSDLFRIILRINNILENEYQCSSLTLDLKDGVYNHLFFSLIPRKFNDLEENDEIYSLLEKMELVQENSGLNQKAEELRKIMIHCEA</sequence>
<keyword evidence="4" id="KW-1185">Reference proteome</keyword>
<evidence type="ECO:0000256" key="1">
    <source>
        <dbReference type="PROSITE-ProRule" id="PRU00464"/>
    </source>
</evidence>